<gene>
    <name evidence="4" type="ORF">CcNV_056</name>
</gene>
<dbReference type="Proteomes" id="UP000831195">
    <property type="component" value="Segment"/>
</dbReference>
<dbReference type="InterPro" id="IPR002104">
    <property type="entry name" value="Integrase_catalytic"/>
</dbReference>
<dbReference type="InterPro" id="IPR011010">
    <property type="entry name" value="DNA_brk_join_enz"/>
</dbReference>
<name>A0AAE8Y0Q4_9VIRU</name>
<dbReference type="GO" id="GO:0015074">
    <property type="term" value="P:DNA integration"/>
    <property type="evidence" value="ECO:0007669"/>
    <property type="project" value="InterPro"/>
</dbReference>
<evidence type="ECO:0000259" key="3">
    <source>
        <dbReference type="PROSITE" id="PS51898"/>
    </source>
</evidence>
<reference evidence="4" key="1">
    <citation type="journal article" date="2021" name="Viruses">
        <title>Identification and Full Characterisation of Two Novel Crustacean Infecting Members of the Family Nudiviridae Provides Support for Two Subfamilies.</title>
        <authorList>
            <person name="Bateman K.S."/>
            <person name="Kerr R."/>
            <person name="Stentiford G.D."/>
            <person name="Bean T.P."/>
            <person name="Hooper C."/>
            <person name="Van Eynde B."/>
            <person name="Delbare D."/>
            <person name="Bojko J."/>
            <person name="Christiaens O."/>
            <person name="Taning C.N.T."/>
            <person name="Smagghe G."/>
            <person name="van Oers M.M."/>
            <person name="van Aerle R."/>
        </authorList>
    </citation>
    <scope>NUCLEOTIDE SEQUENCE</scope>
    <source>
        <strain evidence="4">AN1</strain>
    </source>
</reference>
<dbReference type="EMBL" id="MZ311577">
    <property type="protein sequence ID" value="UBZ25541.1"/>
    <property type="molecule type" value="Genomic_DNA"/>
</dbReference>
<protein>
    <submittedName>
        <fullName evidence="4">Integrase</fullName>
    </submittedName>
</protein>
<dbReference type="InterPro" id="IPR013762">
    <property type="entry name" value="Integrase-like_cat_sf"/>
</dbReference>
<feature type="domain" description="Tyr recombinase" evidence="3">
    <location>
        <begin position="94"/>
        <end position="274"/>
    </location>
</feature>
<dbReference type="GO" id="GO:0006310">
    <property type="term" value="P:DNA recombination"/>
    <property type="evidence" value="ECO:0007669"/>
    <property type="project" value="UniProtKB-KW"/>
</dbReference>
<dbReference type="Pfam" id="PF00589">
    <property type="entry name" value="Phage_integrase"/>
    <property type="match status" value="1"/>
</dbReference>
<keyword evidence="5" id="KW-1185">Reference proteome</keyword>
<evidence type="ECO:0000313" key="4">
    <source>
        <dbReference type="EMBL" id="UBZ25541.1"/>
    </source>
</evidence>
<organism evidence="4 5">
    <name type="scientific">Crangon crangon nudivirus</name>
    <dbReference type="NCBI Taxonomy" id="2880838"/>
    <lineage>
        <taxon>Viruses</taxon>
        <taxon>Viruses incertae sedis</taxon>
        <taxon>Naldaviricetes</taxon>
        <taxon>Lefavirales</taxon>
        <taxon>Nudiviridae</taxon>
        <taxon>Gammanudivirus</taxon>
        <taxon>Gammanudivirus cracrangonis</taxon>
    </lineage>
</organism>
<evidence type="ECO:0000313" key="5">
    <source>
        <dbReference type="Proteomes" id="UP000831195"/>
    </source>
</evidence>
<accession>A0AAE8Y0Q4</accession>
<evidence type="ECO:0000256" key="2">
    <source>
        <dbReference type="ARBA" id="ARBA00023172"/>
    </source>
</evidence>
<dbReference type="PROSITE" id="PS51898">
    <property type="entry name" value="TYR_RECOMBINASE"/>
    <property type="match status" value="1"/>
</dbReference>
<dbReference type="GO" id="GO:0003677">
    <property type="term" value="F:DNA binding"/>
    <property type="evidence" value="ECO:0007669"/>
    <property type="project" value="InterPro"/>
</dbReference>
<keyword evidence="2" id="KW-0233">DNA recombination</keyword>
<proteinExistence type="inferred from homology"/>
<dbReference type="Gene3D" id="1.10.443.10">
    <property type="entry name" value="Intergrase catalytic core"/>
    <property type="match status" value="1"/>
</dbReference>
<comment type="similarity">
    <text evidence="1">Belongs to the 'phage' integrase family.</text>
</comment>
<evidence type="ECO:0000256" key="1">
    <source>
        <dbReference type="ARBA" id="ARBA00008857"/>
    </source>
</evidence>
<dbReference type="SUPFAM" id="SSF56349">
    <property type="entry name" value="DNA breaking-rejoining enzymes"/>
    <property type="match status" value="1"/>
</dbReference>
<sequence>MNLDVEEYEERLKTLKLHSMRSKLPKYLQGLIYDNNLISLDNHDDRARIFLQLLFVQRLSGKMIKRHFKTCQPWLFPNTTLIPNTMVFDQQVTPQMRGVDFPHIHRMIEYMREQNIWVLLVGYYTALRLAEVLQLRASHILQLKAQEEIIPIRRKNNTDWRVVYFDEFNVFIDQLRETYSRECQFYLDTKVDTILFRYTPQTLHNKIREVYIKANHTVPPKGFGYHIFRYYVGSQLVADNRIEAAQYFLGHKSIKTTERYIRYTNHKKQLELEQVNSTNSFYKKTNETLKLLQAAPSTTIGGGIDLVL</sequence>